<dbReference type="EMBL" id="FUYC01000009">
    <property type="protein sequence ID" value="SKA86653.1"/>
    <property type="molecule type" value="Genomic_DNA"/>
</dbReference>
<feature type="region of interest" description="Disordered" evidence="11">
    <location>
        <begin position="459"/>
        <end position="505"/>
    </location>
</feature>
<feature type="domain" description="EngA-type G" evidence="12">
    <location>
        <begin position="188"/>
        <end position="361"/>
    </location>
</feature>
<gene>
    <name evidence="8" type="primary">der</name>
    <name evidence="13" type="ORF">SAMN02745704_01976</name>
</gene>
<keyword evidence="6 8" id="KW-0342">GTP-binding</keyword>
<dbReference type="Pfam" id="PF14714">
    <property type="entry name" value="KH_dom-like"/>
    <property type="match status" value="1"/>
</dbReference>
<dbReference type="OrthoDB" id="9805918at2"/>
<dbReference type="Gene3D" id="3.30.300.20">
    <property type="match status" value="1"/>
</dbReference>
<dbReference type="PROSITE" id="PS51712">
    <property type="entry name" value="G_ENGA"/>
    <property type="match status" value="2"/>
</dbReference>
<evidence type="ECO:0000256" key="2">
    <source>
        <dbReference type="ARBA" id="ARBA00020953"/>
    </source>
</evidence>
<dbReference type="AlphaFoldDB" id="A0A1T4XAY0"/>
<comment type="subunit">
    <text evidence="8">Associates with the 50S ribosomal subunit.</text>
</comment>
<dbReference type="GO" id="GO:0042254">
    <property type="term" value="P:ribosome biogenesis"/>
    <property type="evidence" value="ECO:0007669"/>
    <property type="project" value="UniProtKB-KW"/>
</dbReference>
<dbReference type="FunFam" id="3.40.50.300:FF:000494">
    <property type="entry name" value="tRNA modification GTPase MnmE"/>
    <property type="match status" value="1"/>
</dbReference>
<sequence>MPATFALIGRPNVGKSTLFNRLLRRSLAITHDTPGVTRDRIYGEGLMRGVPFALIDTGGMVLGLESDPGQGVTGQGFEAEIVQQAQEGMAESQAVLMVVDGRAGLTHLDEEAARLARQSGKPVLLIVNKVDGAELEDQAQVEFHGLGFEMLSVSASHGFNLQTLRDRVADMAQEYAPDEPPSDVEQGLRIALLGRPNAGKSSTINALIGQDRLIVSDVAGTTRDSVDVTFERGNKRYTFVDTAGVRRRTNIVERLERFTVVRALKSSKKADVTVMVVDAIEGLTRQDKRLLEFLVKEKTPFLVTVNKTDLVPSGALSDLKKAFAFELRFAPHVPVLYTSALRKKGLNKVLPLAGQIHKECATRVGTGVLNRSMTEALERHQPPVVKRRRPKFYYLTQADADVPTFVFFMNDHTLLKDAYRRYLENQLRKMFGIQYAPMHLVFRSTHEKKVKELKRGISALGKVGPGRKVPGGEEESAEGVSARKSGRAVAKTEWRQKKRRRGGSR</sequence>
<keyword evidence="3 8" id="KW-0690">Ribosome biogenesis</keyword>
<dbReference type="InterPro" id="IPR003593">
    <property type="entry name" value="AAA+_ATPase"/>
</dbReference>
<feature type="domain" description="EngA-type G" evidence="12">
    <location>
        <begin position="3"/>
        <end position="176"/>
    </location>
</feature>
<feature type="binding site" evidence="8">
    <location>
        <begin position="56"/>
        <end position="60"/>
    </location>
    <ligand>
        <name>GTP</name>
        <dbReference type="ChEBI" id="CHEBI:37565"/>
        <label>1</label>
    </ligand>
</feature>
<dbReference type="GO" id="GO:0005525">
    <property type="term" value="F:GTP binding"/>
    <property type="evidence" value="ECO:0007669"/>
    <property type="project" value="UniProtKB-UniRule"/>
</dbReference>
<dbReference type="PANTHER" id="PTHR43834">
    <property type="entry name" value="GTPASE DER"/>
    <property type="match status" value="1"/>
</dbReference>
<evidence type="ECO:0000256" key="6">
    <source>
        <dbReference type="ARBA" id="ARBA00023134"/>
    </source>
</evidence>
<evidence type="ECO:0000256" key="10">
    <source>
        <dbReference type="RuleBase" id="RU004481"/>
    </source>
</evidence>
<dbReference type="InterPro" id="IPR032859">
    <property type="entry name" value="KH_dom-like"/>
</dbReference>
<keyword evidence="14" id="KW-1185">Reference proteome</keyword>
<dbReference type="GO" id="GO:0043022">
    <property type="term" value="F:ribosome binding"/>
    <property type="evidence" value="ECO:0007669"/>
    <property type="project" value="TreeGrafter"/>
</dbReference>
<dbReference type="RefSeq" id="WP_078717535.1">
    <property type="nucleotide sequence ID" value="NZ_FUYC01000009.1"/>
</dbReference>
<feature type="binding site" evidence="8">
    <location>
        <begin position="128"/>
        <end position="131"/>
    </location>
    <ligand>
        <name>GTP</name>
        <dbReference type="ChEBI" id="CHEBI:37565"/>
        <label>1</label>
    </ligand>
</feature>
<evidence type="ECO:0000256" key="7">
    <source>
        <dbReference type="ARBA" id="ARBA00032345"/>
    </source>
</evidence>
<dbReference type="InterPro" id="IPR016484">
    <property type="entry name" value="GTPase_Der"/>
</dbReference>
<dbReference type="FunFam" id="3.30.300.20:FF:000004">
    <property type="entry name" value="GTPase Der"/>
    <property type="match status" value="1"/>
</dbReference>
<dbReference type="PANTHER" id="PTHR43834:SF6">
    <property type="entry name" value="GTPASE DER"/>
    <property type="match status" value="1"/>
</dbReference>
<comment type="similarity">
    <text evidence="1 8 9 10">Belongs to the TRAFAC class TrmE-Era-EngA-EngB-Septin-like GTPase superfamily. EngA (Der) GTPase family.</text>
</comment>
<evidence type="ECO:0000256" key="3">
    <source>
        <dbReference type="ARBA" id="ARBA00022517"/>
    </source>
</evidence>
<accession>A0A1T4XAY0</accession>
<dbReference type="CDD" id="cd01895">
    <property type="entry name" value="EngA2"/>
    <property type="match status" value="1"/>
</dbReference>
<dbReference type="InterPro" id="IPR005225">
    <property type="entry name" value="Small_GTP-bd"/>
</dbReference>
<dbReference type="Pfam" id="PF01926">
    <property type="entry name" value="MMR_HSR1"/>
    <property type="match status" value="2"/>
</dbReference>
<dbReference type="InterPro" id="IPR031166">
    <property type="entry name" value="G_ENGA"/>
</dbReference>
<organism evidence="13 14">
    <name type="scientific">Paucidesulfovibrio gracilis DSM 16080</name>
    <dbReference type="NCBI Taxonomy" id="1121449"/>
    <lineage>
        <taxon>Bacteria</taxon>
        <taxon>Pseudomonadati</taxon>
        <taxon>Thermodesulfobacteriota</taxon>
        <taxon>Desulfovibrionia</taxon>
        <taxon>Desulfovibrionales</taxon>
        <taxon>Desulfovibrionaceae</taxon>
        <taxon>Paucidesulfovibrio</taxon>
    </lineage>
</organism>
<dbReference type="InterPro" id="IPR015946">
    <property type="entry name" value="KH_dom-like_a/b"/>
</dbReference>
<evidence type="ECO:0000256" key="11">
    <source>
        <dbReference type="SAM" id="MobiDB-lite"/>
    </source>
</evidence>
<dbReference type="CDD" id="cd01894">
    <property type="entry name" value="EngA1"/>
    <property type="match status" value="1"/>
</dbReference>
<evidence type="ECO:0000259" key="12">
    <source>
        <dbReference type="PROSITE" id="PS51712"/>
    </source>
</evidence>
<feature type="binding site" evidence="8">
    <location>
        <begin position="241"/>
        <end position="245"/>
    </location>
    <ligand>
        <name>GTP</name>
        <dbReference type="ChEBI" id="CHEBI:37565"/>
        <label>2</label>
    </ligand>
</feature>
<dbReference type="Gene3D" id="3.40.50.300">
    <property type="entry name" value="P-loop containing nucleotide triphosphate hydrolases"/>
    <property type="match status" value="2"/>
</dbReference>
<keyword evidence="5 8" id="KW-0547">Nucleotide-binding</keyword>
<evidence type="ECO:0000256" key="1">
    <source>
        <dbReference type="ARBA" id="ARBA00008279"/>
    </source>
</evidence>
<dbReference type="PIRSF" id="PIRSF006485">
    <property type="entry name" value="GTP-binding_EngA"/>
    <property type="match status" value="1"/>
</dbReference>
<dbReference type="SUPFAM" id="SSF52540">
    <property type="entry name" value="P-loop containing nucleoside triphosphate hydrolases"/>
    <property type="match status" value="2"/>
</dbReference>
<dbReference type="NCBIfam" id="TIGR03594">
    <property type="entry name" value="GTPase_EngA"/>
    <property type="match status" value="1"/>
</dbReference>
<feature type="binding site" evidence="8">
    <location>
        <begin position="306"/>
        <end position="309"/>
    </location>
    <ligand>
        <name>GTP</name>
        <dbReference type="ChEBI" id="CHEBI:37565"/>
        <label>2</label>
    </ligand>
</feature>
<dbReference type="SMART" id="SM00382">
    <property type="entry name" value="AAA"/>
    <property type="match status" value="2"/>
</dbReference>
<feature type="compositionally biased region" description="Basic residues" evidence="11">
    <location>
        <begin position="496"/>
        <end position="505"/>
    </location>
</feature>
<dbReference type="PRINTS" id="PR00326">
    <property type="entry name" value="GTP1OBG"/>
</dbReference>
<keyword evidence="4 10" id="KW-0677">Repeat</keyword>
<evidence type="ECO:0000313" key="14">
    <source>
        <dbReference type="Proteomes" id="UP000190027"/>
    </source>
</evidence>
<dbReference type="NCBIfam" id="TIGR00231">
    <property type="entry name" value="small_GTP"/>
    <property type="match status" value="2"/>
</dbReference>
<feature type="binding site" evidence="8">
    <location>
        <begin position="9"/>
        <end position="16"/>
    </location>
    <ligand>
        <name>GTP</name>
        <dbReference type="ChEBI" id="CHEBI:37565"/>
        <label>1</label>
    </ligand>
</feature>
<name>A0A1T4XAY0_9BACT</name>
<evidence type="ECO:0000256" key="5">
    <source>
        <dbReference type="ARBA" id="ARBA00022741"/>
    </source>
</evidence>
<dbReference type="InterPro" id="IPR027417">
    <property type="entry name" value="P-loop_NTPase"/>
</dbReference>
<comment type="function">
    <text evidence="8 10">GTPase that plays an essential role in the late steps of ribosome biogenesis.</text>
</comment>
<evidence type="ECO:0000313" key="13">
    <source>
        <dbReference type="EMBL" id="SKA86653.1"/>
    </source>
</evidence>
<evidence type="ECO:0000256" key="9">
    <source>
        <dbReference type="PROSITE-ProRule" id="PRU01049"/>
    </source>
</evidence>
<dbReference type="InterPro" id="IPR006073">
    <property type="entry name" value="GTP-bd"/>
</dbReference>
<evidence type="ECO:0000256" key="4">
    <source>
        <dbReference type="ARBA" id="ARBA00022737"/>
    </source>
</evidence>
<protein>
    <recommendedName>
        <fullName evidence="2 8">GTPase Der</fullName>
    </recommendedName>
    <alternativeName>
        <fullName evidence="7 8">GTP-binding protein EngA</fullName>
    </alternativeName>
</protein>
<dbReference type="HAMAP" id="MF_00195">
    <property type="entry name" value="GTPase_Der"/>
    <property type="match status" value="1"/>
</dbReference>
<feature type="binding site" evidence="8">
    <location>
        <begin position="194"/>
        <end position="201"/>
    </location>
    <ligand>
        <name>GTP</name>
        <dbReference type="ChEBI" id="CHEBI:37565"/>
        <label>2</label>
    </ligand>
</feature>
<proteinExistence type="inferred from homology"/>
<dbReference type="STRING" id="1121449.SAMN02745704_01976"/>
<reference evidence="13 14" key="1">
    <citation type="submission" date="2017-02" db="EMBL/GenBank/DDBJ databases">
        <authorList>
            <person name="Peterson S.W."/>
        </authorList>
    </citation>
    <scope>NUCLEOTIDE SEQUENCE [LARGE SCALE GENOMIC DNA]</scope>
    <source>
        <strain evidence="13 14">DSM 16080</strain>
    </source>
</reference>
<dbReference type="Proteomes" id="UP000190027">
    <property type="component" value="Unassembled WGS sequence"/>
</dbReference>
<evidence type="ECO:0000256" key="8">
    <source>
        <dbReference type="HAMAP-Rule" id="MF_00195"/>
    </source>
</evidence>